<name>A0A919WK86_9BACI</name>
<dbReference type="Gene3D" id="2.40.128.690">
    <property type="entry name" value="YycH protein, domain 3-like"/>
    <property type="match status" value="1"/>
</dbReference>
<reference evidence="2" key="1">
    <citation type="submission" date="2021-03" db="EMBL/GenBank/DDBJ databases">
        <title>Antimicrobial resistance genes in bacteria isolated from Japanese honey, and their potential for conferring macrolide and lincosamide resistance in the American foulbrood pathogen Paenibacillus larvae.</title>
        <authorList>
            <person name="Okamoto M."/>
            <person name="Kumagai M."/>
            <person name="Kanamori H."/>
            <person name="Takamatsu D."/>
        </authorList>
    </citation>
    <scope>NUCLEOTIDE SEQUENCE</scope>
    <source>
        <strain evidence="2">J27TS8</strain>
    </source>
</reference>
<dbReference type="GO" id="GO:0016020">
    <property type="term" value="C:membrane"/>
    <property type="evidence" value="ECO:0007669"/>
    <property type="project" value="InterPro"/>
</dbReference>
<sequence>MDWSKIKTIFIVTFLILNIYLLNEFYKKYDSSQYDYVSETSFENKLKTEEIEYVELPKNVKKNALISATPRKFSKDDLMELTNTILKGQTITIKNETTIESELQEPFPIKEDFNLEELAPLLKNHVFQGEQYRFWKVDEAEQTITYYQQIDGKQLYKNVSGELTFYLDKENRITGYKQTLLENIEELSEEENIHQPIKAIETLYENGRLPFGSKITKVELGYYTLVHLTSSQVLTPVWRVVLDKEEDIFVDAFFEGNIIQLDNEDQKIVE</sequence>
<keyword evidence="3" id="KW-1185">Reference proteome</keyword>
<evidence type="ECO:0000313" key="2">
    <source>
        <dbReference type="EMBL" id="GIN63308.1"/>
    </source>
</evidence>
<proteinExistence type="predicted"/>
<dbReference type="Proteomes" id="UP000682111">
    <property type="component" value="Unassembled WGS sequence"/>
</dbReference>
<dbReference type="AlphaFoldDB" id="A0A919WK86"/>
<dbReference type="RefSeq" id="WP_095313901.1">
    <property type="nucleotide sequence ID" value="NZ_BORC01000005.1"/>
</dbReference>
<comment type="caution">
    <text evidence="2">The sequence shown here is derived from an EMBL/GenBank/DDBJ whole genome shotgun (WGS) entry which is preliminary data.</text>
</comment>
<dbReference type="OrthoDB" id="2388036at2"/>
<organism evidence="2 3">
    <name type="scientific">Robertmurraya siralis</name>
    <dbReference type="NCBI Taxonomy" id="77777"/>
    <lineage>
        <taxon>Bacteria</taxon>
        <taxon>Bacillati</taxon>
        <taxon>Bacillota</taxon>
        <taxon>Bacilli</taxon>
        <taxon>Bacillales</taxon>
        <taxon>Bacillaceae</taxon>
        <taxon>Robertmurraya</taxon>
    </lineage>
</organism>
<accession>A0A919WK86</accession>
<protein>
    <recommendedName>
        <fullName evidence="1">Regulatory protein YycH-like domain-containing protein</fullName>
    </recommendedName>
</protein>
<dbReference type="EMBL" id="BORC01000005">
    <property type="protein sequence ID" value="GIN63308.1"/>
    <property type="molecule type" value="Genomic_DNA"/>
</dbReference>
<gene>
    <name evidence="2" type="ORF">J27TS8_33010</name>
</gene>
<dbReference type="Pfam" id="PF09648">
    <property type="entry name" value="YycI"/>
    <property type="match status" value="1"/>
</dbReference>
<evidence type="ECO:0000313" key="3">
    <source>
        <dbReference type="Proteomes" id="UP000682111"/>
    </source>
</evidence>
<dbReference type="InterPro" id="IPR018604">
    <property type="entry name" value="YycI-like"/>
</dbReference>
<feature type="domain" description="Regulatory protein YycH-like" evidence="1">
    <location>
        <begin position="37"/>
        <end position="253"/>
    </location>
</feature>
<evidence type="ECO:0000259" key="1">
    <source>
        <dbReference type="Pfam" id="PF09648"/>
    </source>
</evidence>